<dbReference type="SMART" id="SM00116">
    <property type="entry name" value="CBS"/>
    <property type="match status" value="2"/>
</dbReference>
<dbReference type="InterPro" id="IPR046342">
    <property type="entry name" value="CBS_dom_sf"/>
</dbReference>
<accession>A0A5B2VTT6</accession>
<dbReference type="Gene3D" id="3.10.580.10">
    <property type="entry name" value="CBS-domain"/>
    <property type="match status" value="1"/>
</dbReference>
<keyword evidence="1 2" id="KW-0129">CBS domain</keyword>
<dbReference type="InterPro" id="IPR044725">
    <property type="entry name" value="CBSX3_CBS_dom"/>
</dbReference>
<keyword evidence="5" id="KW-1185">Reference proteome</keyword>
<evidence type="ECO:0000256" key="1">
    <source>
        <dbReference type="ARBA" id="ARBA00023122"/>
    </source>
</evidence>
<dbReference type="AlphaFoldDB" id="A0A5B2VTT6"/>
<dbReference type="EMBL" id="VUOA01000006">
    <property type="protein sequence ID" value="KAA2242194.1"/>
    <property type="molecule type" value="Genomic_DNA"/>
</dbReference>
<sequence>MSVQHILAEKGGDVVTIAPDRTLAEAAHLLAERRIGAVIVSEGSRAVAGILSERDIVRALARGGAAALDHPVSRHMTAEVVTCTPDIVIVEVMELMTRGKFRHVPVVQGGRLIGIVSIGDIVKRRLAEVETEQQALREYITS</sequence>
<evidence type="ECO:0000259" key="3">
    <source>
        <dbReference type="PROSITE" id="PS51371"/>
    </source>
</evidence>
<dbReference type="CDD" id="cd04623">
    <property type="entry name" value="CBS_pair_bac_euk"/>
    <property type="match status" value="1"/>
</dbReference>
<dbReference type="PANTHER" id="PTHR43080">
    <property type="entry name" value="CBS DOMAIN-CONTAINING PROTEIN CBSX3, MITOCHONDRIAL"/>
    <property type="match status" value="1"/>
</dbReference>
<dbReference type="OrthoDB" id="9807125at2"/>
<dbReference type="InterPro" id="IPR051257">
    <property type="entry name" value="Diverse_CBS-Domain"/>
</dbReference>
<dbReference type="SUPFAM" id="SSF54631">
    <property type="entry name" value="CBS-domain pair"/>
    <property type="match status" value="1"/>
</dbReference>
<dbReference type="Pfam" id="PF00571">
    <property type="entry name" value="CBS"/>
    <property type="match status" value="2"/>
</dbReference>
<reference evidence="4 5" key="1">
    <citation type="submission" date="2019-09" db="EMBL/GenBank/DDBJ databases">
        <title>Salinarimonas rosea gen. nov., sp. nov., a new member of the a-2 subgroup of the Proteobacteria.</title>
        <authorList>
            <person name="Liu J."/>
        </authorList>
    </citation>
    <scope>NUCLEOTIDE SEQUENCE [LARGE SCALE GENOMIC DNA]</scope>
    <source>
        <strain evidence="4 5">BN140002</strain>
    </source>
</reference>
<dbReference type="PANTHER" id="PTHR43080:SF2">
    <property type="entry name" value="CBS DOMAIN-CONTAINING PROTEIN"/>
    <property type="match status" value="1"/>
</dbReference>
<evidence type="ECO:0000256" key="2">
    <source>
        <dbReference type="PROSITE-ProRule" id="PRU00703"/>
    </source>
</evidence>
<name>A0A5B2VTT6_9HYPH</name>
<reference evidence="4 5" key="2">
    <citation type="submission" date="2019-09" db="EMBL/GenBank/DDBJ databases">
        <authorList>
            <person name="Jin C."/>
        </authorList>
    </citation>
    <scope>NUCLEOTIDE SEQUENCE [LARGE SCALE GENOMIC DNA]</scope>
    <source>
        <strain evidence="4 5">BN140002</strain>
    </source>
</reference>
<gene>
    <name evidence="4" type="ORF">F0L46_02585</name>
</gene>
<organism evidence="4 5">
    <name type="scientific">Salinarimonas soli</name>
    <dbReference type="NCBI Taxonomy" id="1638099"/>
    <lineage>
        <taxon>Bacteria</taxon>
        <taxon>Pseudomonadati</taxon>
        <taxon>Pseudomonadota</taxon>
        <taxon>Alphaproteobacteria</taxon>
        <taxon>Hyphomicrobiales</taxon>
        <taxon>Salinarimonadaceae</taxon>
        <taxon>Salinarimonas</taxon>
    </lineage>
</organism>
<protein>
    <submittedName>
        <fullName evidence="4">CBS domain-containing protein</fullName>
    </submittedName>
</protein>
<proteinExistence type="predicted"/>
<dbReference type="RefSeq" id="WP_149815465.1">
    <property type="nucleotide sequence ID" value="NZ_VUOA01000006.1"/>
</dbReference>
<feature type="domain" description="CBS" evidence="3">
    <location>
        <begin position="8"/>
        <end position="68"/>
    </location>
</feature>
<comment type="caution">
    <text evidence="4">The sequence shown here is derived from an EMBL/GenBank/DDBJ whole genome shotgun (WGS) entry which is preliminary data.</text>
</comment>
<dbReference type="PROSITE" id="PS51371">
    <property type="entry name" value="CBS"/>
    <property type="match status" value="2"/>
</dbReference>
<dbReference type="Proteomes" id="UP000323142">
    <property type="component" value="Unassembled WGS sequence"/>
</dbReference>
<feature type="domain" description="CBS" evidence="3">
    <location>
        <begin position="76"/>
        <end position="131"/>
    </location>
</feature>
<evidence type="ECO:0000313" key="5">
    <source>
        <dbReference type="Proteomes" id="UP000323142"/>
    </source>
</evidence>
<dbReference type="InterPro" id="IPR000644">
    <property type="entry name" value="CBS_dom"/>
</dbReference>
<evidence type="ECO:0000313" key="4">
    <source>
        <dbReference type="EMBL" id="KAA2242194.1"/>
    </source>
</evidence>